<comment type="caution">
    <text evidence="2">The sequence shown here is derived from an EMBL/GenBank/DDBJ whole genome shotgun (WGS) entry which is preliminary data.</text>
</comment>
<organism evidence="2 3">
    <name type="scientific">Loxostege sticticalis</name>
    <name type="common">Beet webworm moth</name>
    <dbReference type="NCBI Taxonomy" id="481309"/>
    <lineage>
        <taxon>Eukaryota</taxon>
        <taxon>Metazoa</taxon>
        <taxon>Ecdysozoa</taxon>
        <taxon>Arthropoda</taxon>
        <taxon>Hexapoda</taxon>
        <taxon>Insecta</taxon>
        <taxon>Pterygota</taxon>
        <taxon>Neoptera</taxon>
        <taxon>Endopterygota</taxon>
        <taxon>Lepidoptera</taxon>
        <taxon>Glossata</taxon>
        <taxon>Ditrysia</taxon>
        <taxon>Pyraloidea</taxon>
        <taxon>Crambidae</taxon>
        <taxon>Pyraustinae</taxon>
        <taxon>Loxostege</taxon>
    </lineage>
</organism>
<reference evidence="2 3" key="1">
    <citation type="submission" date="2024-06" db="EMBL/GenBank/DDBJ databases">
        <title>A chromosome-level genome assembly of beet webworm, Loxostege sticticalis.</title>
        <authorList>
            <person name="Zhang Y."/>
        </authorList>
    </citation>
    <scope>NUCLEOTIDE SEQUENCE [LARGE SCALE GENOMIC DNA]</scope>
    <source>
        <strain evidence="2">AQ028</strain>
        <tissue evidence="2">Male pupae</tissue>
    </source>
</reference>
<protein>
    <recommendedName>
        <fullName evidence="1">AB hydrolase-1 domain-containing protein</fullName>
    </recommendedName>
</protein>
<dbReference type="InterPro" id="IPR050266">
    <property type="entry name" value="AB_hydrolase_sf"/>
</dbReference>
<dbReference type="AlphaFoldDB" id="A0ABD0S246"/>
<dbReference type="Proteomes" id="UP001549921">
    <property type="component" value="Unassembled WGS sequence"/>
</dbReference>
<accession>A0ABD0S246</accession>
<dbReference type="PANTHER" id="PTHR43798">
    <property type="entry name" value="MONOACYLGLYCEROL LIPASE"/>
    <property type="match status" value="1"/>
</dbReference>
<sequence>MDTEYNDLFLTAPWGNIAELKTFCFIIPVATWGSPSDQPVIMLHGRQDSLATFVPLVKLLPKNYYYVGVDLPGNGRSDAFPKGIALARYHYIHTIDVVKKNMGWKKFIFMGHSMGCEIGLFYNAANPGHISAFILLDPGPTFQRLVHPDHVYFYKHYYERYYGNYKRYNGPSKVYTKKQILEAVMKGRKLNVEQAEIILSRNLVQIGEDRYRLSTDSRSKYFVPQNMANDYYIELFTRNSPPTFITSMSDGNGGYMRGKEGADEILEAMSRKIKVFKRLNLDGGHDHHITHPDELVNPIVKFLSAHGRTVVAKL</sequence>
<dbReference type="SUPFAM" id="SSF53474">
    <property type="entry name" value="alpha/beta-Hydrolases"/>
    <property type="match status" value="1"/>
</dbReference>
<gene>
    <name evidence="2" type="ORF">ABMA28_017201</name>
</gene>
<evidence type="ECO:0000259" key="1">
    <source>
        <dbReference type="Pfam" id="PF00561"/>
    </source>
</evidence>
<name>A0ABD0S246_LOXSC</name>
<dbReference type="Gene3D" id="3.40.50.1820">
    <property type="entry name" value="alpha/beta hydrolase"/>
    <property type="match status" value="1"/>
</dbReference>
<evidence type="ECO:0000313" key="3">
    <source>
        <dbReference type="Proteomes" id="UP001549921"/>
    </source>
</evidence>
<dbReference type="PANTHER" id="PTHR43798:SF33">
    <property type="entry name" value="HYDROLASE, PUTATIVE (AFU_ORTHOLOGUE AFUA_2G14860)-RELATED"/>
    <property type="match status" value="1"/>
</dbReference>
<dbReference type="InterPro" id="IPR000073">
    <property type="entry name" value="AB_hydrolase_1"/>
</dbReference>
<dbReference type="InterPro" id="IPR029058">
    <property type="entry name" value="AB_hydrolase_fold"/>
</dbReference>
<proteinExistence type="predicted"/>
<evidence type="ECO:0000313" key="2">
    <source>
        <dbReference type="EMBL" id="KAL0803322.1"/>
    </source>
</evidence>
<dbReference type="EMBL" id="JBEDNZ010000042">
    <property type="protein sequence ID" value="KAL0803322.1"/>
    <property type="molecule type" value="Genomic_DNA"/>
</dbReference>
<dbReference type="Pfam" id="PF00561">
    <property type="entry name" value="Abhydrolase_1"/>
    <property type="match status" value="1"/>
</dbReference>
<feature type="domain" description="AB hydrolase-1" evidence="1">
    <location>
        <begin position="39"/>
        <end position="149"/>
    </location>
</feature>